<keyword evidence="1" id="KW-0812">Transmembrane</keyword>
<name>A0ABS7K2B0_9BACI</name>
<dbReference type="Proteomes" id="UP000769780">
    <property type="component" value="Unassembled WGS sequence"/>
</dbReference>
<dbReference type="InterPro" id="IPR025622">
    <property type="entry name" value="YqzE"/>
</dbReference>
<evidence type="ECO:0000256" key="1">
    <source>
        <dbReference type="SAM" id="Phobius"/>
    </source>
</evidence>
<reference evidence="2 3" key="1">
    <citation type="submission" date="2020-07" db="EMBL/GenBank/DDBJ databases">
        <title>Fungal Genomes of the International Space Station.</title>
        <authorList>
            <person name="Seuylemezian A."/>
            <person name="Singh N.K."/>
            <person name="Wood J."/>
            <person name="Venkateswaran K."/>
        </authorList>
    </citation>
    <scope>NUCLEOTIDE SEQUENCE [LARGE SCALE GENOMIC DNA]</scope>
    <source>
        <strain evidence="2 3">PL-B2</strain>
    </source>
</reference>
<keyword evidence="1" id="KW-0472">Membrane</keyword>
<evidence type="ECO:0000313" key="2">
    <source>
        <dbReference type="EMBL" id="MBY0096397.1"/>
    </source>
</evidence>
<protein>
    <submittedName>
        <fullName evidence="2">YqzE family protein</fullName>
    </submittedName>
</protein>
<comment type="caution">
    <text evidence="2">The sequence shown here is derived from an EMBL/GenBank/DDBJ whole genome shotgun (WGS) entry which is preliminary data.</text>
</comment>
<organism evidence="2 3">
    <name type="scientific">Mesobacillus maritimus</name>
    <dbReference type="NCBI Taxonomy" id="1643336"/>
    <lineage>
        <taxon>Bacteria</taxon>
        <taxon>Bacillati</taxon>
        <taxon>Bacillota</taxon>
        <taxon>Bacilli</taxon>
        <taxon>Bacillales</taxon>
        <taxon>Bacillaceae</taxon>
        <taxon>Mesobacillus</taxon>
    </lineage>
</organism>
<dbReference type="Pfam" id="PF14038">
    <property type="entry name" value="YqzE"/>
    <property type="match status" value="1"/>
</dbReference>
<accession>A0ABS7K2B0</accession>
<sequence>MKTNDYVKYLTQTVVKYAEQPKEERVKIRVERKSEKSPFLLRWFGIIPYSFMLLIKRRKH</sequence>
<gene>
    <name evidence="2" type="ORF">H0185_06200</name>
</gene>
<feature type="transmembrane region" description="Helical" evidence="1">
    <location>
        <begin position="39"/>
        <end position="55"/>
    </location>
</feature>
<keyword evidence="3" id="KW-1185">Reference proteome</keyword>
<dbReference type="EMBL" id="JACWFH010000008">
    <property type="protein sequence ID" value="MBY0096397.1"/>
    <property type="molecule type" value="Genomic_DNA"/>
</dbReference>
<dbReference type="RefSeq" id="WP_221873051.1">
    <property type="nucleotide sequence ID" value="NZ_JACWFH010000008.1"/>
</dbReference>
<proteinExistence type="predicted"/>
<evidence type="ECO:0000313" key="3">
    <source>
        <dbReference type="Proteomes" id="UP000769780"/>
    </source>
</evidence>
<keyword evidence="1" id="KW-1133">Transmembrane helix</keyword>